<dbReference type="PANTHER" id="PTHR40056:SF1">
    <property type="entry name" value="DUF1836 DOMAIN-CONTAINING PROTEIN"/>
    <property type="match status" value="1"/>
</dbReference>
<reference evidence="1 2" key="1">
    <citation type="submission" date="2016-10" db="EMBL/GenBank/DDBJ databases">
        <authorList>
            <person name="de Groot N.N."/>
        </authorList>
    </citation>
    <scope>NUCLEOTIDE SEQUENCE [LARGE SCALE GENOMIC DNA]</scope>
    <source>
        <strain evidence="1 2">DSM 12272</strain>
    </source>
</reference>
<sequence length="167" mass="19614">MDNIEEILEFHCPRFNDLPKVPLYKDQVIMYIENALNVINVNSEEKFLTPTMLNNYVKQKVVYPPKDKKYNEKHLAYLIVVCILKQVYTLTEICELIKIQIATCPIEQAYDCFCIELETSLRSVFITRKFSASSSSIKNAYESEIIRSAARSFAHKIFIQKYLRDRE</sequence>
<dbReference type="Pfam" id="PF08876">
    <property type="entry name" value="DUF1836"/>
    <property type="match status" value="1"/>
</dbReference>
<name>A0A1H0UK47_9CLOT</name>
<dbReference type="OrthoDB" id="3191472at2"/>
<evidence type="ECO:0008006" key="3">
    <source>
        <dbReference type="Google" id="ProtNLM"/>
    </source>
</evidence>
<keyword evidence="2" id="KW-1185">Reference proteome</keyword>
<dbReference type="PANTHER" id="PTHR40056">
    <property type="entry name" value="HYPOTHETICAL CYTOSOLIC PROTEIN"/>
    <property type="match status" value="1"/>
</dbReference>
<proteinExistence type="predicted"/>
<evidence type="ECO:0000313" key="2">
    <source>
        <dbReference type="Proteomes" id="UP000198597"/>
    </source>
</evidence>
<gene>
    <name evidence="1" type="ORF">SAMN04488529_11138</name>
</gene>
<dbReference type="Proteomes" id="UP000198597">
    <property type="component" value="Unassembled WGS sequence"/>
</dbReference>
<protein>
    <recommendedName>
        <fullName evidence="3">DUF1836 domain-containing protein</fullName>
    </recommendedName>
</protein>
<evidence type="ECO:0000313" key="1">
    <source>
        <dbReference type="EMBL" id="SDP66463.1"/>
    </source>
</evidence>
<dbReference type="InterPro" id="IPR014975">
    <property type="entry name" value="DUF1836"/>
</dbReference>
<dbReference type="AlphaFoldDB" id="A0A1H0UK47"/>
<dbReference type="RefSeq" id="WP_089971568.1">
    <property type="nucleotide sequence ID" value="NZ_FNJM01000011.1"/>
</dbReference>
<organism evidence="1 2">
    <name type="scientific">Clostridium gasigenes</name>
    <dbReference type="NCBI Taxonomy" id="94869"/>
    <lineage>
        <taxon>Bacteria</taxon>
        <taxon>Bacillati</taxon>
        <taxon>Bacillota</taxon>
        <taxon>Clostridia</taxon>
        <taxon>Eubacteriales</taxon>
        <taxon>Clostridiaceae</taxon>
        <taxon>Clostridium</taxon>
    </lineage>
</organism>
<accession>A0A1H0UK47</accession>
<dbReference type="EMBL" id="FNJM01000011">
    <property type="protein sequence ID" value="SDP66463.1"/>
    <property type="molecule type" value="Genomic_DNA"/>
</dbReference>
<dbReference type="STRING" id="94869.SAMN04488529_11138"/>